<reference evidence="8" key="1">
    <citation type="submission" date="2017-09" db="EMBL/GenBank/DDBJ databases">
        <authorList>
            <person name="Varghese N."/>
            <person name="Submissions S."/>
        </authorList>
    </citation>
    <scope>NUCLEOTIDE SEQUENCE [LARGE SCALE GENOMIC DNA]</scope>
    <source>
        <strain evidence="8">DSM 2913</strain>
    </source>
</reference>
<dbReference type="Proteomes" id="UP000218627">
    <property type="component" value="Unassembled WGS sequence"/>
</dbReference>
<organism evidence="7 8">
    <name type="scientific">Hydrogenobacter hydrogenophilus</name>
    <dbReference type="NCBI Taxonomy" id="35835"/>
    <lineage>
        <taxon>Bacteria</taxon>
        <taxon>Pseudomonadati</taxon>
        <taxon>Aquificota</taxon>
        <taxon>Aquificia</taxon>
        <taxon>Aquificales</taxon>
        <taxon>Aquificaceae</taxon>
        <taxon>Hydrogenobacter</taxon>
    </lineage>
</organism>
<comment type="similarity">
    <text evidence="2">Belongs to the CRISPR-associated Csm2 family.</text>
</comment>
<evidence type="ECO:0000256" key="4">
    <source>
        <dbReference type="ARBA" id="ARBA00022884"/>
    </source>
</evidence>
<evidence type="ECO:0000313" key="7">
    <source>
        <dbReference type="EMBL" id="SNZ14023.1"/>
    </source>
</evidence>
<dbReference type="AlphaFoldDB" id="A0A285NYM0"/>
<dbReference type="OrthoDB" id="9907289at2"/>
<dbReference type="NCBIfam" id="TIGR01870">
    <property type="entry name" value="cas_TM1810_Csm2"/>
    <property type="match status" value="1"/>
</dbReference>
<evidence type="ECO:0000256" key="1">
    <source>
        <dbReference type="ARBA" id="ARBA00003640"/>
    </source>
</evidence>
<evidence type="ECO:0000256" key="3">
    <source>
        <dbReference type="ARBA" id="ARBA00016118"/>
    </source>
</evidence>
<protein>
    <recommendedName>
        <fullName evidence="3">CRISPR system Cms protein Csm2</fullName>
    </recommendedName>
    <alternativeName>
        <fullName evidence="6">CRISPR type III A-associated protein Csm2</fullName>
    </alternativeName>
</protein>
<dbReference type="GO" id="GO:0003723">
    <property type="term" value="F:RNA binding"/>
    <property type="evidence" value="ECO:0007669"/>
    <property type="project" value="UniProtKB-KW"/>
</dbReference>
<sequence>MQHQRGQYHQEEQDPAVELENFLKSRDLKDLHDKDIFHPKGYGKRLAKNLNIGAVQLRRIYQEFKNLRDIAKKRDIEAVAPRLYMLYALVEYQAQRGIINDRFKELIHKILDNIEKHISKNKETAKENLNRAYELMMSIVAYSKKERGG</sequence>
<gene>
    <name evidence="7" type="ORF">SAMN06265353_0957</name>
</gene>
<evidence type="ECO:0000313" key="8">
    <source>
        <dbReference type="Proteomes" id="UP000218627"/>
    </source>
</evidence>
<keyword evidence="4" id="KW-0694">RNA-binding</keyword>
<evidence type="ECO:0000256" key="2">
    <source>
        <dbReference type="ARBA" id="ARBA00006896"/>
    </source>
</evidence>
<dbReference type="InterPro" id="IPR010149">
    <property type="entry name" value="CRISPR-assoc_prot_Csm2_III-A"/>
</dbReference>
<keyword evidence="5" id="KW-0051">Antiviral defense</keyword>
<dbReference type="Pfam" id="PF03750">
    <property type="entry name" value="Csm2_III-A"/>
    <property type="match status" value="1"/>
</dbReference>
<evidence type="ECO:0000256" key="6">
    <source>
        <dbReference type="ARBA" id="ARBA00031723"/>
    </source>
</evidence>
<dbReference type="GO" id="GO:0051607">
    <property type="term" value="P:defense response to virus"/>
    <property type="evidence" value="ECO:0007669"/>
    <property type="project" value="UniProtKB-KW"/>
</dbReference>
<proteinExistence type="inferred from homology"/>
<name>A0A285NYM0_9AQUI</name>
<comment type="function">
    <text evidence="1">This subunit may be involved in monitoring complementarity of crRNA and target RNA.</text>
</comment>
<keyword evidence="8" id="KW-1185">Reference proteome</keyword>
<dbReference type="RefSeq" id="WP_096601848.1">
    <property type="nucleotide sequence ID" value="NZ_OBEN01000004.1"/>
</dbReference>
<evidence type="ECO:0000256" key="5">
    <source>
        <dbReference type="ARBA" id="ARBA00023118"/>
    </source>
</evidence>
<dbReference type="EMBL" id="OBEN01000004">
    <property type="protein sequence ID" value="SNZ14023.1"/>
    <property type="molecule type" value="Genomic_DNA"/>
</dbReference>
<accession>A0A285NYM0</accession>